<feature type="chain" id="PRO_5009139390" evidence="1">
    <location>
        <begin position="30"/>
        <end position="65"/>
    </location>
</feature>
<keyword evidence="1" id="KW-0732">Signal</keyword>
<dbReference type="RefSeq" id="WP_069622801.1">
    <property type="nucleotide sequence ID" value="NZ_LPWD01000028.1"/>
</dbReference>
<dbReference type="AlphaFoldDB" id="A0A1E3WE05"/>
<comment type="caution">
    <text evidence="2">The sequence shown here is derived from an EMBL/GenBank/DDBJ whole genome shotgun (WGS) entry which is preliminary data.</text>
</comment>
<gene>
    <name evidence="2" type="ORF">AUC71_06525</name>
</gene>
<proteinExistence type="predicted"/>
<accession>A0A1E3WE05</accession>
<name>A0A1E3WE05_9HYPH</name>
<reference evidence="2 3" key="1">
    <citation type="journal article" date="2016" name="Environ. Microbiol.">
        <title>New Methyloceanibacter diversity from North Sea sediments includes methanotroph containing solely the soluble methane monooxygenase.</title>
        <authorList>
            <person name="Vekeman B."/>
            <person name="Kerckhof F.M."/>
            <person name="Cremers G."/>
            <person name="de Vos P."/>
            <person name="Vandamme P."/>
            <person name="Boon N."/>
            <person name="Op den Camp H.J."/>
            <person name="Heylen K."/>
        </authorList>
    </citation>
    <scope>NUCLEOTIDE SEQUENCE [LARGE SCALE GENOMIC DNA]</scope>
    <source>
        <strain evidence="2 3">R-67177</strain>
    </source>
</reference>
<dbReference type="EMBL" id="LPWD01000028">
    <property type="protein sequence ID" value="ODS03980.1"/>
    <property type="molecule type" value="Genomic_DNA"/>
</dbReference>
<keyword evidence="3" id="KW-1185">Reference proteome</keyword>
<evidence type="ECO:0000313" key="2">
    <source>
        <dbReference type="EMBL" id="ODS03980.1"/>
    </source>
</evidence>
<sequence>MTKPAVTSIHVRVQAALLVLVLHAGAAAADTVTLVTPMVYGTHLPGLGAPARQLAKAWRRGRKAP</sequence>
<organism evidence="2 3">
    <name type="scientific">Methyloceanibacter marginalis</name>
    <dbReference type="NCBI Taxonomy" id="1774971"/>
    <lineage>
        <taxon>Bacteria</taxon>
        <taxon>Pseudomonadati</taxon>
        <taxon>Pseudomonadota</taxon>
        <taxon>Alphaproteobacteria</taxon>
        <taxon>Hyphomicrobiales</taxon>
        <taxon>Hyphomicrobiaceae</taxon>
        <taxon>Methyloceanibacter</taxon>
    </lineage>
</organism>
<protein>
    <submittedName>
        <fullName evidence="2">Uncharacterized protein</fullName>
    </submittedName>
</protein>
<evidence type="ECO:0000256" key="1">
    <source>
        <dbReference type="SAM" id="SignalP"/>
    </source>
</evidence>
<feature type="signal peptide" evidence="1">
    <location>
        <begin position="1"/>
        <end position="29"/>
    </location>
</feature>
<evidence type="ECO:0000313" key="3">
    <source>
        <dbReference type="Proteomes" id="UP000095042"/>
    </source>
</evidence>
<dbReference type="Proteomes" id="UP000095042">
    <property type="component" value="Unassembled WGS sequence"/>
</dbReference>